<protein>
    <submittedName>
        <fullName evidence="4">Esterase/lipase</fullName>
    </submittedName>
</protein>
<dbReference type="eggNOG" id="COG1647">
    <property type="taxonomic scope" value="Bacteria"/>
</dbReference>
<dbReference type="PANTHER" id="PTHR11614">
    <property type="entry name" value="PHOSPHOLIPASE-RELATED"/>
    <property type="match status" value="1"/>
</dbReference>
<dbReference type="InterPro" id="IPR012354">
    <property type="entry name" value="Esterase_lipase"/>
</dbReference>
<organism evidence="4 5">
    <name type="scientific">Desulfosporosinus acidiphilus (strain DSM 22704 / JCM 16185 / SJ4)</name>
    <dbReference type="NCBI Taxonomy" id="646529"/>
    <lineage>
        <taxon>Bacteria</taxon>
        <taxon>Bacillati</taxon>
        <taxon>Bacillota</taxon>
        <taxon>Clostridia</taxon>
        <taxon>Eubacteriales</taxon>
        <taxon>Desulfitobacteriaceae</taxon>
        <taxon>Desulfosporosinus</taxon>
    </lineage>
</organism>
<dbReference type="InterPro" id="IPR029058">
    <property type="entry name" value="AB_hydrolase_fold"/>
</dbReference>
<reference evidence="4 5" key="1">
    <citation type="journal article" date="2012" name="J. Bacteriol.">
        <title>Complete genome sequences of Desulfosporosinus orientis DSM765T, Desulfosporosinus youngiae DSM17734T, Desulfosporosinus meridiei DSM13257T, and Desulfosporosinus acidiphilus DSM22704T.</title>
        <authorList>
            <person name="Pester M."/>
            <person name="Brambilla E."/>
            <person name="Alazard D."/>
            <person name="Rattei T."/>
            <person name="Weinmaier T."/>
            <person name="Han J."/>
            <person name="Lucas S."/>
            <person name="Lapidus A."/>
            <person name="Cheng J.F."/>
            <person name="Goodwin L."/>
            <person name="Pitluck S."/>
            <person name="Peters L."/>
            <person name="Ovchinnikova G."/>
            <person name="Teshima H."/>
            <person name="Detter J.C."/>
            <person name="Han C.S."/>
            <person name="Tapia R."/>
            <person name="Land M.L."/>
            <person name="Hauser L."/>
            <person name="Kyrpides N.C."/>
            <person name="Ivanova N.N."/>
            <person name="Pagani I."/>
            <person name="Huntmann M."/>
            <person name="Wei C.L."/>
            <person name="Davenport K.W."/>
            <person name="Daligault H."/>
            <person name="Chain P.S."/>
            <person name="Chen A."/>
            <person name="Mavromatis K."/>
            <person name="Markowitz V."/>
            <person name="Szeto E."/>
            <person name="Mikhailova N."/>
            <person name="Pati A."/>
            <person name="Wagner M."/>
            <person name="Woyke T."/>
            <person name="Ollivier B."/>
            <person name="Klenk H.P."/>
            <person name="Spring S."/>
            <person name="Loy A."/>
        </authorList>
    </citation>
    <scope>NUCLEOTIDE SEQUENCE [LARGE SCALE GENOMIC DNA]</scope>
    <source>
        <strain evidence="5">DSM 22704 / JCM 16185 / SJ4</strain>
    </source>
</reference>
<feature type="active site" description="Nucleophile" evidence="1">
    <location>
        <position position="94"/>
    </location>
</feature>
<dbReference type="SUPFAM" id="SSF53474">
    <property type="entry name" value="alpha/beta-Hydrolases"/>
    <property type="match status" value="1"/>
</dbReference>
<evidence type="ECO:0000256" key="2">
    <source>
        <dbReference type="PIRSR" id="PIRSR017388-2"/>
    </source>
</evidence>
<dbReference type="PIRSF" id="PIRSF017388">
    <property type="entry name" value="Esterase_lipase"/>
    <property type="match status" value="1"/>
</dbReference>
<dbReference type="AlphaFoldDB" id="I4DC82"/>
<dbReference type="HOGENOM" id="CLU_076594_0_0_9"/>
<evidence type="ECO:0000313" key="5">
    <source>
        <dbReference type="Proteomes" id="UP000002892"/>
    </source>
</evidence>
<evidence type="ECO:0000256" key="1">
    <source>
        <dbReference type="PIRSR" id="PIRSR017388-1"/>
    </source>
</evidence>
<accession>I4DC82</accession>
<dbReference type="ESTHER" id="desaj-i4dc82">
    <property type="family name" value="CarbLipBact_2"/>
</dbReference>
<feature type="binding site" evidence="2">
    <location>
        <position position="26"/>
    </location>
    <ligand>
        <name>substrate</name>
    </ligand>
</feature>
<dbReference type="Gene3D" id="3.40.50.1820">
    <property type="entry name" value="alpha/beta hydrolase"/>
    <property type="match status" value="1"/>
</dbReference>
<feature type="binding site" evidence="2">
    <location>
        <position position="95"/>
    </location>
    <ligand>
        <name>substrate</name>
    </ligand>
</feature>
<feature type="active site" description="Charge relay system" evidence="1">
    <location>
        <position position="204"/>
    </location>
</feature>
<feature type="domain" description="Serine aminopeptidase S33" evidence="3">
    <location>
        <begin position="20"/>
        <end position="236"/>
    </location>
</feature>
<gene>
    <name evidence="4" type="ordered locus">Desaci_4569</name>
</gene>
<dbReference type="Pfam" id="PF12146">
    <property type="entry name" value="Hydrolase_4"/>
    <property type="match status" value="1"/>
</dbReference>
<keyword evidence="5" id="KW-1185">Reference proteome</keyword>
<sequence length="263" mass="29753">MKPKKRLVEPFYFPGNSLGCLLIHGFSGSPSEMRYLGEQLSGLGWTVLGIRLAGHGSTPEQMAKTRWEDWVRDAEAGVKELRKSCSRVIGIGLSMGGLLVLHLATLDLIDGIVSMNSPMLLADRRTRYVRLIRPFRKFVAKPNSRTNGQIVPEESKSTQQKPERFVYDKIPVDSLISLNKAIGKVRRELKRIKCPALLMQSRKDFTVDPISVQLISKNINARKSEVLFWEHSGHILTLGPERDEVVRKVDGFLQEFNNFNPEI</sequence>
<dbReference type="InterPro" id="IPR051044">
    <property type="entry name" value="MAG_DAG_Lipase"/>
</dbReference>
<evidence type="ECO:0000259" key="3">
    <source>
        <dbReference type="Pfam" id="PF12146"/>
    </source>
</evidence>
<proteinExistence type="predicted"/>
<dbReference type="STRING" id="646529.Desaci_4569"/>
<dbReference type="OrthoDB" id="9786110at2"/>
<dbReference type="RefSeq" id="WP_014829386.1">
    <property type="nucleotide sequence ID" value="NC_018068.1"/>
</dbReference>
<evidence type="ECO:0000313" key="4">
    <source>
        <dbReference type="EMBL" id="AFM43406.1"/>
    </source>
</evidence>
<dbReference type="GO" id="GO:0052689">
    <property type="term" value="F:carboxylic ester hydrolase activity"/>
    <property type="evidence" value="ECO:0007669"/>
    <property type="project" value="InterPro"/>
</dbReference>
<dbReference type="InterPro" id="IPR022742">
    <property type="entry name" value="Hydrolase_4"/>
</dbReference>
<name>I4DC82_DESAJ</name>
<dbReference type="EMBL" id="CP003639">
    <property type="protein sequence ID" value="AFM43406.1"/>
    <property type="molecule type" value="Genomic_DNA"/>
</dbReference>
<dbReference type="KEGG" id="dai:Desaci_4569"/>
<feature type="active site" description="Charge relay system" evidence="1">
    <location>
        <position position="234"/>
    </location>
</feature>
<dbReference type="Proteomes" id="UP000002892">
    <property type="component" value="Chromosome"/>
</dbReference>